<reference evidence="3 4" key="1">
    <citation type="journal article" date="2016" name="Mol. Biol. Evol.">
        <title>Comparative Genomics of Early-Diverging Mushroom-Forming Fungi Provides Insights into the Origins of Lignocellulose Decay Capabilities.</title>
        <authorList>
            <person name="Nagy L.G."/>
            <person name="Riley R."/>
            <person name="Tritt A."/>
            <person name="Adam C."/>
            <person name="Daum C."/>
            <person name="Floudas D."/>
            <person name="Sun H."/>
            <person name="Yadav J.S."/>
            <person name="Pangilinan J."/>
            <person name="Larsson K.H."/>
            <person name="Matsuura K."/>
            <person name="Barry K."/>
            <person name="Labutti K."/>
            <person name="Kuo R."/>
            <person name="Ohm R.A."/>
            <person name="Bhattacharya S.S."/>
            <person name="Shirouzu T."/>
            <person name="Yoshinaga Y."/>
            <person name="Martin F.M."/>
            <person name="Grigoriev I.V."/>
            <person name="Hibbett D.S."/>
        </authorList>
    </citation>
    <scope>NUCLEOTIDE SEQUENCE [LARGE SCALE GENOMIC DNA]</scope>
    <source>
        <strain evidence="3 4">TUFC12733</strain>
    </source>
</reference>
<dbReference type="STRING" id="1330018.A0A167G4I8"/>
<protein>
    <recommendedName>
        <fullName evidence="2">DUF6533 domain-containing protein</fullName>
    </recommendedName>
</protein>
<keyword evidence="1" id="KW-1133">Transmembrane helix</keyword>
<proteinExistence type="predicted"/>
<keyword evidence="4" id="KW-1185">Reference proteome</keyword>
<evidence type="ECO:0000313" key="3">
    <source>
        <dbReference type="EMBL" id="KZO90160.1"/>
    </source>
</evidence>
<dbReference type="AlphaFoldDB" id="A0A167G4I8"/>
<feature type="domain" description="DUF6533" evidence="2">
    <location>
        <begin position="25"/>
        <end position="69"/>
    </location>
</feature>
<organism evidence="3 4">
    <name type="scientific">Calocera viscosa (strain TUFC12733)</name>
    <dbReference type="NCBI Taxonomy" id="1330018"/>
    <lineage>
        <taxon>Eukaryota</taxon>
        <taxon>Fungi</taxon>
        <taxon>Dikarya</taxon>
        <taxon>Basidiomycota</taxon>
        <taxon>Agaricomycotina</taxon>
        <taxon>Dacrymycetes</taxon>
        <taxon>Dacrymycetales</taxon>
        <taxon>Dacrymycetaceae</taxon>
        <taxon>Calocera</taxon>
    </lineage>
</organism>
<evidence type="ECO:0000256" key="1">
    <source>
        <dbReference type="SAM" id="Phobius"/>
    </source>
</evidence>
<name>A0A167G4I8_CALVF</name>
<dbReference type="Proteomes" id="UP000076738">
    <property type="component" value="Unassembled WGS sequence"/>
</dbReference>
<dbReference type="OrthoDB" id="3349377at2759"/>
<feature type="transmembrane region" description="Helical" evidence="1">
    <location>
        <begin position="126"/>
        <end position="148"/>
    </location>
</feature>
<dbReference type="InterPro" id="IPR045340">
    <property type="entry name" value="DUF6533"/>
</dbReference>
<evidence type="ECO:0000313" key="4">
    <source>
        <dbReference type="Proteomes" id="UP000076738"/>
    </source>
</evidence>
<dbReference type="Pfam" id="PF20151">
    <property type="entry name" value="DUF6533"/>
    <property type="match status" value="1"/>
</dbReference>
<keyword evidence="1" id="KW-0472">Membrane</keyword>
<gene>
    <name evidence="3" type="ORF">CALVIDRAFT_603168</name>
</gene>
<feature type="transmembrane region" description="Helical" evidence="1">
    <location>
        <begin position="92"/>
        <end position="114"/>
    </location>
</feature>
<feature type="transmembrane region" description="Helical" evidence="1">
    <location>
        <begin position="63"/>
        <end position="80"/>
    </location>
</feature>
<keyword evidence="1" id="KW-0812">Transmembrane</keyword>
<sequence>MSLLQGRHTHSLPVTFLAQTRNAYYMQFASMVVNVYDILITLDKEIDLVWNRPWKATTLLYLCNRYFVVIESILNVVSWVDSWLSPAQCLSLNILTSVWAAPVAITVIETILVIRVCVLFCHQRSVVIALSALLFSSTVILIVFSAILSRALGYAPSLDPPLYGCLYTNSVGAEMLQTWIWIPSIVVEVVLVALTIFKTCEHLRGSSGVRSALTIILRDGCLYFIVVLALMITNAVVLGVLTDGYEGALLQPDLSISSVLCSRMLLNLRESIYRMKDAEAHEWDSPTDRPIGSADIQMTATSGERALNASTTWGTD</sequence>
<feature type="transmembrane region" description="Helical" evidence="1">
    <location>
        <begin position="179"/>
        <end position="200"/>
    </location>
</feature>
<feature type="transmembrane region" description="Helical" evidence="1">
    <location>
        <begin position="221"/>
        <end position="242"/>
    </location>
</feature>
<evidence type="ECO:0000259" key="2">
    <source>
        <dbReference type="Pfam" id="PF20151"/>
    </source>
</evidence>
<accession>A0A167G4I8</accession>
<dbReference type="EMBL" id="KV417350">
    <property type="protein sequence ID" value="KZO90160.1"/>
    <property type="molecule type" value="Genomic_DNA"/>
</dbReference>